<dbReference type="Gene3D" id="6.10.250.3150">
    <property type="match status" value="1"/>
</dbReference>
<organism evidence="4 5">
    <name type="scientific">Allocoleopsis franciscana PCC 7113</name>
    <dbReference type="NCBI Taxonomy" id="1173027"/>
    <lineage>
        <taxon>Bacteria</taxon>
        <taxon>Bacillati</taxon>
        <taxon>Cyanobacteriota</taxon>
        <taxon>Cyanophyceae</taxon>
        <taxon>Coleofasciculales</taxon>
        <taxon>Coleofasciculaceae</taxon>
        <taxon>Allocoleopsis</taxon>
        <taxon>Allocoleopsis franciscana</taxon>
    </lineage>
</organism>
<dbReference type="InterPro" id="IPR011055">
    <property type="entry name" value="Dup_hybrid_motif"/>
</dbReference>
<gene>
    <name evidence="4" type="ORF">Mic7113_6040</name>
</gene>
<dbReference type="KEGG" id="mic:Mic7113_6040"/>
<evidence type="ECO:0000259" key="3">
    <source>
        <dbReference type="Pfam" id="PF01551"/>
    </source>
</evidence>
<dbReference type="EMBL" id="CP003630">
    <property type="protein sequence ID" value="AFZ21640.1"/>
    <property type="molecule type" value="Genomic_DNA"/>
</dbReference>
<dbReference type="eggNOG" id="COG4942">
    <property type="taxonomic scope" value="Bacteria"/>
</dbReference>
<dbReference type="PANTHER" id="PTHR21666">
    <property type="entry name" value="PEPTIDASE-RELATED"/>
    <property type="match status" value="1"/>
</dbReference>
<dbReference type="GO" id="GO:0004222">
    <property type="term" value="F:metalloendopeptidase activity"/>
    <property type="evidence" value="ECO:0007669"/>
    <property type="project" value="TreeGrafter"/>
</dbReference>
<dbReference type="OrthoDB" id="507840at2"/>
<dbReference type="Gene3D" id="2.70.70.10">
    <property type="entry name" value="Glucose Permease (Domain IIA)"/>
    <property type="match status" value="1"/>
</dbReference>
<proteinExistence type="predicted"/>
<name>K9WML9_9CYAN</name>
<evidence type="ECO:0000313" key="5">
    <source>
        <dbReference type="Proteomes" id="UP000010471"/>
    </source>
</evidence>
<dbReference type="HOGENOM" id="CLU_029425_4_3_3"/>
<evidence type="ECO:0000256" key="1">
    <source>
        <dbReference type="ARBA" id="ARBA00022729"/>
    </source>
</evidence>
<dbReference type="PATRIC" id="fig|1173027.3.peg.6689"/>
<dbReference type="InterPro" id="IPR050570">
    <property type="entry name" value="Cell_wall_metabolism_enzyme"/>
</dbReference>
<keyword evidence="5" id="KW-1185">Reference proteome</keyword>
<keyword evidence="2" id="KW-0175">Coiled coil</keyword>
<keyword evidence="1" id="KW-0732">Signal</keyword>
<feature type="coiled-coil region" evidence="2">
    <location>
        <begin position="43"/>
        <end position="119"/>
    </location>
</feature>
<evidence type="ECO:0000313" key="4">
    <source>
        <dbReference type="EMBL" id="AFZ21640.1"/>
    </source>
</evidence>
<dbReference type="Proteomes" id="UP000010471">
    <property type="component" value="Chromosome"/>
</dbReference>
<accession>K9WML9</accession>
<feature type="coiled-coil region" evidence="2">
    <location>
        <begin position="184"/>
        <end position="243"/>
    </location>
</feature>
<sequence length="397" mass="44438">MSQQKLGTRKHFGVYLIAFCLLIWLLFVATPVSADPSASPASVDTLEQMRQSIDQQRSQLKKERDRLSKIEQAVQSQLTDIQQNIQATDNVYQDYAAQIELANKRLRGVQEKLAIAEGRYYQKQAAIIARLRFLQRQRRTGFGWDILLKSQNLNEFLDRRRHVKLLYQADRKILLSFKTEANRINQQKIQVETQKNQIALLTQQLLAQKAQYQAQLVAQQQLMERLKTDKQALESAQAQLAIDSRNIGVLIRREVAASNKAIFPHTGVFSNGSLMFPSDAEITSGFGWRRHPILGQERFHAGIDFGASYGSTIRAAEGGKVIFAGWYGGYGNTVIINHGGGISTLYGHSSKLYVSQGKIVQPGEAIAAVGSTGLSTGPHLHFEVRQDGEPVDPMAYL</sequence>
<dbReference type="SUPFAM" id="SSF51261">
    <property type="entry name" value="Duplicated hybrid motif"/>
    <property type="match status" value="1"/>
</dbReference>
<dbReference type="PANTHER" id="PTHR21666:SF289">
    <property type="entry name" value="L-ALA--D-GLU ENDOPEPTIDASE"/>
    <property type="match status" value="1"/>
</dbReference>
<feature type="domain" description="M23ase beta-sheet core" evidence="3">
    <location>
        <begin position="298"/>
        <end position="393"/>
    </location>
</feature>
<dbReference type="FunFam" id="2.70.70.10:FF:000006">
    <property type="entry name" value="M23 family peptidase"/>
    <property type="match status" value="1"/>
</dbReference>
<dbReference type="STRING" id="1173027.Mic7113_6040"/>
<reference evidence="4 5" key="1">
    <citation type="submission" date="2012-06" db="EMBL/GenBank/DDBJ databases">
        <title>Finished chromosome of genome of Microcoleus sp. PCC 7113.</title>
        <authorList>
            <consortium name="US DOE Joint Genome Institute"/>
            <person name="Gugger M."/>
            <person name="Coursin T."/>
            <person name="Rippka R."/>
            <person name="Tandeau De Marsac N."/>
            <person name="Huntemann M."/>
            <person name="Wei C.-L."/>
            <person name="Han J."/>
            <person name="Detter J.C."/>
            <person name="Han C."/>
            <person name="Tapia R."/>
            <person name="Chen A."/>
            <person name="Kyrpides N."/>
            <person name="Mavromatis K."/>
            <person name="Markowitz V."/>
            <person name="Szeto E."/>
            <person name="Ivanova N."/>
            <person name="Pagani I."/>
            <person name="Pati A."/>
            <person name="Goodwin L."/>
            <person name="Nordberg H.P."/>
            <person name="Cantor M.N."/>
            <person name="Hua S.X."/>
            <person name="Woyke T."/>
            <person name="Kerfeld C.A."/>
        </authorList>
    </citation>
    <scope>NUCLEOTIDE SEQUENCE [LARGE SCALE GENOMIC DNA]</scope>
    <source>
        <strain evidence="4 5">PCC 7113</strain>
    </source>
</reference>
<dbReference type="CDD" id="cd12797">
    <property type="entry name" value="M23_peptidase"/>
    <property type="match status" value="1"/>
</dbReference>
<evidence type="ECO:0000256" key="2">
    <source>
        <dbReference type="SAM" id="Coils"/>
    </source>
</evidence>
<dbReference type="Pfam" id="PF01551">
    <property type="entry name" value="Peptidase_M23"/>
    <property type="match status" value="1"/>
</dbReference>
<dbReference type="InterPro" id="IPR016047">
    <property type="entry name" value="M23ase_b-sheet_dom"/>
</dbReference>
<protein>
    <submittedName>
        <fullName evidence="4">Metalloendopeptidase-like membrane protein</fullName>
    </submittedName>
</protein>
<dbReference type="AlphaFoldDB" id="K9WML9"/>
<dbReference type="RefSeq" id="WP_015185769.1">
    <property type="nucleotide sequence ID" value="NC_019738.1"/>
</dbReference>